<name>A0A249PLD1_9HYPH</name>
<evidence type="ECO:0000313" key="1">
    <source>
        <dbReference type="EMBL" id="ASY66525.1"/>
    </source>
</evidence>
<keyword evidence="2" id="KW-1185">Reference proteome</keyword>
<organism evidence="1 2">
    <name type="scientific">Sinorhizobium sojae CCBAU 05684</name>
    <dbReference type="NCBI Taxonomy" id="716928"/>
    <lineage>
        <taxon>Bacteria</taxon>
        <taxon>Pseudomonadati</taxon>
        <taxon>Pseudomonadota</taxon>
        <taxon>Alphaproteobacteria</taxon>
        <taxon>Hyphomicrobiales</taxon>
        <taxon>Rhizobiaceae</taxon>
        <taxon>Sinorhizobium/Ensifer group</taxon>
        <taxon>Sinorhizobium</taxon>
    </lineage>
</organism>
<dbReference type="AlphaFoldDB" id="A0A249PLD1"/>
<proteinExistence type="predicted"/>
<gene>
    <name evidence="1" type="ORF">SJ05684_b55430</name>
</gene>
<geneLocation type="plasmid" evidence="2">
    <name>psj05684b</name>
</geneLocation>
<evidence type="ECO:0000313" key="2">
    <source>
        <dbReference type="Proteomes" id="UP000217211"/>
    </source>
</evidence>
<dbReference type="Proteomes" id="UP000217211">
    <property type="component" value="Plasmid pSJ05684b"/>
</dbReference>
<sequence length="41" mass="4834">MLIKLAPTYRYLVVFKKLDDSVNCTRSEAVRINIRHRRSIG</sequence>
<protein>
    <submittedName>
        <fullName evidence="1">Uncharacterized protein</fullName>
    </submittedName>
</protein>
<accession>A0A249PLD1</accession>
<dbReference type="KEGG" id="esj:SJ05684_b55430"/>
<keyword evidence="1" id="KW-0614">Plasmid</keyword>
<dbReference type="EMBL" id="CP023068">
    <property type="protein sequence ID" value="ASY66525.1"/>
    <property type="molecule type" value="Genomic_DNA"/>
</dbReference>
<reference evidence="1 2" key="1">
    <citation type="submission" date="2017-08" db="EMBL/GenBank/DDBJ databases">
        <title>Multipartite genome sequences of Sinorhizobium species nodulating soybeans.</title>
        <authorList>
            <person name="Tian C.F."/>
        </authorList>
    </citation>
    <scope>NUCLEOTIDE SEQUENCE [LARGE SCALE GENOMIC DNA]</scope>
    <source>
        <strain evidence="1 2">CCBAU 05684</strain>
        <plasmid evidence="2">psj05684b</plasmid>
    </source>
</reference>